<sequence>MKYQGSKNGALWVTPLSKIEGNILHFAHVNEALHKHKEEEEEEDEANGDLQILVGEQYTQRGERFALQSLNYTSL</sequence>
<organism evidence="1 2">
    <name type="scientific">Adiantum capillus-veneris</name>
    <name type="common">Maidenhair fern</name>
    <dbReference type="NCBI Taxonomy" id="13818"/>
    <lineage>
        <taxon>Eukaryota</taxon>
        <taxon>Viridiplantae</taxon>
        <taxon>Streptophyta</taxon>
        <taxon>Embryophyta</taxon>
        <taxon>Tracheophyta</taxon>
        <taxon>Polypodiopsida</taxon>
        <taxon>Polypodiidae</taxon>
        <taxon>Polypodiales</taxon>
        <taxon>Pteridineae</taxon>
        <taxon>Pteridaceae</taxon>
        <taxon>Vittarioideae</taxon>
        <taxon>Adiantum</taxon>
    </lineage>
</organism>
<name>A0A9D4ZL71_ADICA</name>
<dbReference type="AlphaFoldDB" id="A0A9D4ZL71"/>
<evidence type="ECO:0000313" key="2">
    <source>
        <dbReference type="Proteomes" id="UP000886520"/>
    </source>
</evidence>
<gene>
    <name evidence="1" type="ORF">GOP47_0007711</name>
</gene>
<accession>A0A9D4ZL71</accession>
<evidence type="ECO:0000313" key="1">
    <source>
        <dbReference type="EMBL" id="KAI5077887.1"/>
    </source>
</evidence>
<keyword evidence="2" id="KW-1185">Reference proteome</keyword>
<dbReference type="EMBL" id="JABFUD020000007">
    <property type="protein sequence ID" value="KAI5077887.1"/>
    <property type="molecule type" value="Genomic_DNA"/>
</dbReference>
<dbReference type="Proteomes" id="UP000886520">
    <property type="component" value="Chromosome 7"/>
</dbReference>
<protein>
    <submittedName>
        <fullName evidence="1">Uncharacterized protein</fullName>
    </submittedName>
</protein>
<proteinExistence type="predicted"/>
<reference evidence="1" key="1">
    <citation type="submission" date="2021-01" db="EMBL/GenBank/DDBJ databases">
        <title>Adiantum capillus-veneris genome.</title>
        <authorList>
            <person name="Fang Y."/>
            <person name="Liao Q."/>
        </authorList>
    </citation>
    <scope>NUCLEOTIDE SEQUENCE</scope>
    <source>
        <strain evidence="1">H3</strain>
        <tissue evidence="1">Leaf</tissue>
    </source>
</reference>
<comment type="caution">
    <text evidence="1">The sequence shown here is derived from an EMBL/GenBank/DDBJ whole genome shotgun (WGS) entry which is preliminary data.</text>
</comment>